<organism evidence="1 2">
    <name type="scientific">Sphingomonas psychrolutea</name>
    <dbReference type="NCBI Taxonomy" id="1259676"/>
    <lineage>
        <taxon>Bacteria</taxon>
        <taxon>Pseudomonadati</taxon>
        <taxon>Pseudomonadota</taxon>
        <taxon>Alphaproteobacteria</taxon>
        <taxon>Sphingomonadales</taxon>
        <taxon>Sphingomonadaceae</taxon>
        <taxon>Sphingomonas</taxon>
    </lineage>
</organism>
<keyword evidence="2" id="KW-1185">Reference proteome</keyword>
<sequence>MAIVTVPAEKVTEEAGAVERGHAAWQRAKVERGSAQSKDRAAMIPLEQVWRDLKLEG</sequence>
<protein>
    <submittedName>
        <fullName evidence="1">Uncharacterized protein</fullName>
    </submittedName>
</protein>
<reference evidence="2" key="1">
    <citation type="journal article" date="2019" name="Int. J. Syst. Evol. Microbiol.">
        <title>The Global Catalogue of Microorganisms (GCM) 10K type strain sequencing project: providing services to taxonomists for standard genome sequencing and annotation.</title>
        <authorList>
            <consortium name="The Broad Institute Genomics Platform"/>
            <consortium name="The Broad Institute Genome Sequencing Center for Infectious Disease"/>
            <person name="Wu L."/>
            <person name="Ma J."/>
        </authorList>
    </citation>
    <scope>NUCLEOTIDE SEQUENCE [LARGE SCALE GENOMIC DNA]</scope>
    <source>
        <strain evidence="2">CGMCC 1.10106</strain>
    </source>
</reference>
<gene>
    <name evidence="1" type="ORF">GCM10011395_01660</name>
</gene>
<evidence type="ECO:0000313" key="2">
    <source>
        <dbReference type="Proteomes" id="UP000618591"/>
    </source>
</evidence>
<dbReference type="EMBL" id="BMDW01000001">
    <property type="protein sequence ID" value="GGA35002.1"/>
    <property type="molecule type" value="Genomic_DNA"/>
</dbReference>
<name>A0ABQ1G3X8_9SPHN</name>
<evidence type="ECO:0000313" key="1">
    <source>
        <dbReference type="EMBL" id="GGA35002.1"/>
    </source>
</evidence>
<accession>A0ABQ1G3X8</accession>
<proteinExistence type="predicted"/>
<comment type="caution">
    <text evidence="1">The sequence shown here is derived from an EMBL/GenBank/DDBJ whole genome shotgun (WGS) entry which is preliminary data.</text>
</comment>
<dbReference type="RefSeq" id="WP_188444874.1">
    <property type="nucleotide sequence ID" value="NZ_BMDW01000001.1"/>
</dbReference>
<dbReference type="Proteomes" id="UP000618591">
    <property type="component" value="Unassembled WGS sequence"/>
</dbReference>